<gene>
    <name evidence="7" type="ORF">BECKFW1821C_GA0114237_105026</name>
</gene>
<dbReference type="InterPro" id="IPR011010">
    <property type="entry name" value="DNA_brk_join_enz"/>
</dbReference>
<comment type="similarity">
    <text evidence="1">Belongs to the 'phage' integrase family.</text>
</comment>
<dbReference type="Pfam" id="PF13356">
    <property type="entry name" value="Arm-DNA-bind_3"/>
    <property type="match status" value="1"/>
</dbReference>
<evidence type="ECO:0000256" key="2">
    <source>
        <dbReference type="ARBA" id="ARBA00022908"/>
    </source>
</evidence>
<feature type="domain" description="Core-binding (CB)" evidence="6">
    <location>
        <begin position="122"/>
        <end position="202"/>
    </location>
</feature>
<dbReference type="GO" id="GO:0003677">
    <property type="term" value="F:DNA binding"/>
    <property type="evidence" value="ECO:0007669"/>
    <property type="project" value="UniProtKB-UniRule"/>
</dbReference>
<proteinExistence type="inferred from homology"/>
<dbReference type="SUPFAM" id="SSF56349">
    <property type="entry name" value="DNA breaking-rejoining enzymes"/>
    <property type="match status" value="1"/>
</dbReference>
<evidence type="ECO:0000256" key="1">
    <source>
        <dbReference type="ARBA" id="ARBA00008857"/>
    </source>
</evidence>
<dbReference type="PANTHER" id="PTHR30629">
    <property type="entry name" value="PROPHAGE INTEGRASE"/>
    <property type="match status" value="1"/>
</dbReference>
<dbReference type="InterPro" id="IPR025166">
    <property type="entry name" value="Integrase_DNA_bind_dom"/>
</dbReference>
<reference evidence="7" key="1">
    <citation type="submission" date="2019-02" db="EMBL/GenBank/DDBJ databases">
        <authorList>
            <person name="Gruber-Vodicka R. H."/>
            <person name="Seah K. B. B."/>
        </authorList>
    </citation>
    <scope>NUCLEOTIDE SEQUENCE</scope>
    <source>
        <strain evidence="7">BECK_BZ131</strain>
    </source>
</reference>
<accession>A0A450TWK8</accession>
<dbReference type="Gene3D" id="3.30.160.390">
    <property type="entry name" value="Integrase, DNA-binding domain"/>
    <property type="match status" value="1"/>
</dbReference>
<evidence type="ECO:0000259" key="6">
    <source>
        <dbReference type="PROSITE" id="PS51900"/>
    </source>
</evidence>
<dbReference type="InterPro" id="IPR044068">
    <property type="entry name" value="CB"/>
</dbReference>
<dbReference type="InterPro" id="IPR050808">
    <property type="entry name" value="Phage_Integrase"/>
</dbReference>
<protein>
    <recommendedName>
        <fullName evidence="6">Core-binding (CB) domain-containing protein</fullName>
    </recommendedName>
</protein>
<dbReference type="AlphaFoldDB" id="A0A450TWK8"/>
<dbReference type="PROSITE" id="PS51900">
    <property type="entry name" value="CB"/>
    <property type="match status" value="1"/>
</dbReference>
<dbReference type="PANTHER" id="PTHR30629:SF2">
    <property type="entry name" value="PROPHAGE INTEGRASE INTS-RELATED"/>
    <property type="match status" value="1"/>
</dbReference>
<name>A0A450TWK8_9GAMM</name>
<evidence type="ECO:0000256" key="5">
    <source>
        <dbReference type="SAM" id="Coils"/>
    </source>
</evidence>
<evidence type="ECO:0000256" key="3">
    <source>
        <dbReference type="ARBA" id="ARBA00023125"/>
    </source>
</evidence>
<dbReference type="InterPro" id="IPR038488">
    <property type="entry name" value="Integrase_DNA-bd_sf"/>
</dbReference>
<sequence length="221" mass="24984">MGKLTVRQLDTLTEDDVGRKLFDGDGLYGRVRSQKIGIVVTFEYRFRYQGKTRTVSCGKWPVESLRDIRKTRDTKQTLVEAGADPVEQNKADKLRKQLESAQEIERQRAELARLASEAATRRTFAHAIDQWVKLELSRRKDGGKEDMRMLNKDVLPILGDVALVDVKRAMLMEILDGIVARGARVGANRLFAGLRQFFNFAVAREWVEGHPLGSGLIKATI</sequence>
<keyword evidence="3 4" id="KW-0238">DNA-binding</keyword>
<feature type="coiled-coil region" evidence="5">
    <location>
        <begin position="94"/>
        <end position="121"/>
    </location>
</feature>
<dbReference type="GO" id="GO:0015074">
    <property type="term" value="P:DNA integration"/>
    <property type="evidence" value="ECO:0007669"/>
    <property type="project" value="UniProtKB-KW"/>
</dbReference>
<dbReference type="InterPro" id="IPR010998">
    <property type="entry name" value="Integrase_recombinase_N"/>
</dbReference>
<evidence type="ECO:0000313" key="7">
    <source>
        <dbReference type="EMBL" id="VFJ73452.1"/>
    </source>
</evidence>
<dbReference type="EMBL" id="CAADFE010000050">
    <property type="protein sequence ID" value="VFJ73452.1"/>
    <property type="molecule type" value="Genomic_DNA"/>
</dbReference>
<keyword evidence="2" id="KW-0229">DNA integration</keyword>
<dbReference type="Gene3D" id="1.10.150.130">
    <property type="match status" value="1"/>
</dbReference>
<dbReference type="Pfam" id="PF22022">
    <property type="entry name" value="Phage_int_M"/>
    <property type="match status" value="1"/>
</dbReference>
<dbReference type="InterPro" id="IPR053876">
    <property type="entry name" value="Phage_int_M"/>
</dbReference>
<evidence type="ECO:0000256" key="4">
    <source>
        <dbReference type="PROSITE-ProRule" id="PRU01248"/>
    </source>
</evidence>
<keyword evidence="5" id="KW-0175">Coiled coil</keyword>
<organism evidence="7">
    <name type="scientific">Candidatus Kentrum sp. FW</name>
    <dbReference type="NCBI Taxonomy" id="2126338"/>
    <lineage>
        <taxon>Bacteria</taxon>
        <taxon>Pseudomonadati</taxon>
        <taxon>Pseudomonadota</taxon>
        <taxon>Gammaproteobacteria</taxon>
        <taxon>Candidatus Kentrum</taxon>
    </lineage>
</organism>